<evidence type="ECO:0000256" key="1">
    <source>
        <dbReference type="SAM" id="MobiDB-lite"/>
    </source>
</evidence>
<evidence type="ECO:0000313" key="3">
    <source>
        <dbReference type="Proteomes" id="UP000824037"/>
    </source>
</evidence>
<accession>A0A9D2J5H9</accession>
<evidence type="ECO:0000313" key="2">
    <source>
        <dbReference type="EMBL" id="HIZ37760.1"/>
    </source>
</evidence>
<protein>
    <submittedName>
        <fullName evidence="2">Uncharacterized protein</fullName>
    </submittedName>
</protein>
<dbReference type="EMBL" id="DXBY01000317">
    <property type="protein sequence ID" value="HIZ37760.1"/>
    <property type="molecule type" value="Genomic_DNA"/>
</dbReference>
<comment type="caution">
    <text evidence="2">The sequence shown here is derived from an EMBL/GenBank/DDBJ whole genome shotgun (WGS) entry which is preliminary data.</text>
</comment>
<name>A0A9D2J5H9_9MICO</name>
<feature type="compositionally biased region" description="Low complexity" evidence="1">
    <location>
        <begin position="168"/>
        <end position="191"/>
    </location>
</feature>
<reference evidence="2" key="2">
    <citation type="submission" date="2021-04" db="EMBL/GenBank/DDBJ databases">
        <authorList>
            <person name="Gilroy R."/>
        </authorList>
    </citation>
    <scope>NUCLEOTIDE SEQUENCE</scope>
    <source>
        <strain evidence="2">ChiGjej4B4-7305</strain>
    </source>
</reference>
<dbReference type="Proteomes" id="UP000824037">
    <property type="component" value="Unassembled WGS sequence"/>
</dbReference>
<proteinExistence type="predicted"/>
<feature type="region of interest" description="Disordered" evidence="1">
    <location>
        <begin position="168"/>
        <end position="202"/>
    </location>
</feature>
<reference evidence="2" key="1">
    <citation type="journal article" date="2021" name="PeerJ">
        <title>Extensive microbial diversity within the chicken gut microbiome revealed by metagenomics and culture.</title>
        <authorList>
            <person name="Gilroy R."/>
            <person name="Ravi A."/>
            <person name="Getino M."/>
            <person name="Pursley I."/>
            <person name="Horton D.L."/>
            <person name="Alikhan N.F."/>
            <person name="Baker D."/>
            <person name="Gharbi K."/>
            <person name="Hall N."/>
            <person name="Watson M."/>
            <person name="Adriaenssens E.M."/>
            <person name="Foster-Nyarko E."/>
            <person name="Jarju S."/>
            <person name="Secka A."/>
            <person name="Antonio M."/>
            <person name="Oren A."/>
            <person name="Chaudhuri R.R."/>
            <person name="La Ragione R."/>
            <person name="Hildebrand F."/>
            <person name="Pallen M.J."/>
        </authorList>
    </citation>
    <scope>NUCLEOTIDE SEQUENCE</scope>
    <source>
        <strain evidence="2">ChiGjej4B4-7305</strain>
    </source>
</reference>
<gene>
    <name evidence="2" type="ORF">H9815_18445</name>
</gene>
<dbReference type="AlphaFoldDB" id="A0A9D2J5H9"/>
<organism evidence="2 3">
    <name type="scientific">Candidatus Ruania gallistercoris</name>
    <dbReference type="NCBI Taxonomy" id="2838746"/>
    <lineage>
        <taxon>Bacteria</taxon>
        <taxon>Bacillati</taxon>
        <taxon>Actinomycetota</taxon>
        <taxon>Actinomycetes</taxon>
        <taxon>Micrococcales</taxon>
        <taxon>Ruaniaceae</taxon>
        <taxon>Ruania</taxon>
    </lineage>
</organism>
<sequence length="242" mass="26273">MGISDMFYGRGAKARERRAAKIRTKYADFPQMRPDLLEVLAQAADVPSKEQVTLYLEAVPTGATPRRVLQGFKLSDATSYVGVLFDDGLRIRWGSYQRVRDKEMKVQGADLPFWGMQKIETFSIEGDDGVLVSGNDGTNAYSIGCLGFDPQDVRGFAEATAAARQAYAQRAEQAPAQGAQAPAQPAPAQRPASEDSTQMKVNIDSTLPPEQQLAALEQMRALGAVPEDVYQATAARIRESAG</sequence>